<organism evidence="17 18">
    <name type="scientific">Candidozyma auris</name>
    <name type="common">Yeast</name>
    <name type="synonym">Candida auris</name>
    <dbReference type="NCBI Taxonomy" id="498019"/>
    <lineage>
        <taxon>Eukaryota</taxon>
        <taxon>Fungi</taxon>
        <taxon>Dikarya</taxon>
        <taxon>Ascomycota</taxon>
        <taxon>Saccharomycotina</taxon>
        <taxon>Pichiomycetes</taxon>
        <taxon>Metschnikowiaceae</taxon>
        <taxon>Candidozyma</taxon>
    </lineage>
</organism>
<dbReference type="GO" id="GO:0000723">
    <property type="term" value="P:telomere maintenance"/>
    <property type="evidence" value="ECO:0007669"/>
    <property type="project" value="TreeGrafter"/>
</dbReference>
<evidence type="ECO:0000259" key="16">
    <source>
        <dbReference type="SMART" id="SM00559"/>
    </source>
</evidence>
<keyword evidence="5" id="KW-0547">Nucleotide-binding</keyword>
<dbReference type="GO" id="GO:0043564">
    <property type="term" value="C:Ku70:Ku80 complex"/>
    <property type="evidence" value="ECO:0007669"/>
    <property type="project" value="TreeGrafter"/>
</dbReference>
<dbReference type="EMBL" id="LGST01000035">
    <property type="protein sequence ID" value="KND98124.1"/>
    <property type="molecule type" value="Genomic_DNA"/>
</dbReference>
<dbReference type="Gene3D" id="2.40.290.10">
    <property type="match status" value="1"/>
</dbReference>
<feature type="region of interest" description="Disordered" evidence="15">
    <location>
        <begin position="592"/>
        <end position="625"/>
    </location>
</feature>
<dbReference type="VEuPathDB" id="FungiDB:CJI97_003055"/>
<dbReference type="GO" id="GO:0003678">
    <property type="term" value="F:DNA helicase activity"/>
    <property type="evidence" value="ECO:0007669"/>
    <property type="project" value="UniProtKB-EC"/>
</dbReference>
<dbReference type="GO" id="GO:0016787">
    <property type="term" value="F:hydrolase activity"/>
    <property type="evidence" value="ECO:0007669"/>
    <property type="project" value="UniProtKB-KW"/>
</dbReference>
<keyword evidence="9" id="KW-0067">ATP-binding</keyword>
<dbReference type="GO" id="GO:0006310">
    <property type="term" value="P:DNA recombination"/>
    <property type="evidence" value="ECO:0007669"/>
    <property type="project" value="UniProtKB-KW"/>
</dbReference>
<evidence type="ECO:0000256" key="15">
    <source>
        <dbReference type="SAM" id="MobiDB-lite"/>
    </source>
</evidence>
<protein>
    <recommendedName>
        <fullName evidence="3">DNA helicase</fullName>
        <ecNumber evidence="3">3.6.4.12</ecNumber>
    </recommendedName>
</protein>
<evidence type="ECO:0000256" key="7">
    <source>
        <dbReference type="ARBA" id="ARBA00022801"/>
    </source>
</evidence>
<evidence type="ECO:0000256" key="1">
    <source>
        <dbReference type="ARBA" id="ARBA00004123"/>
    </source>
</evidence>
<evidence type="ECO:0000256" key="11">
    <source>
        <dbReference type="ARBA" id="ARBA00023125"/>
    </source>
</evidence>
<dbReference type="GO" id="GO:0042162">
    <property type="term" value="F:telomeric DNA binding"/>
    <property type="evidence" value="ECO:0007669"/>
    <property type="project" value="TreeGrafter"/>
</dbReference>
<dbReference type="VEuPathDB" id="FungiDB:CJJ09_001121"/>
<evidence type="ECO:0000313" key="18">
    <source>
        <dbReference type="Proteomes" id="UP000037122"/>
    </source>
</evidence>
<dbReference type="PANTHER" id="PTHR12604">
    <property type="entry name" value="KU AUTOANTIGEN DNA HELICASE"/>
    <property type="match status" value="1"/>
</dbReference>
<evidence type="ECO:0000256" key="2">
    <source>
        <dbReference type="ARBA" id="ARBA00004574"/>
    </source>
</evidence>
<dbReference type="InterPro" id="IPR036465">
    <property type="entry name" value="vWFA_dom_sf"/>
</dbReference>
<evidence type="ECO:0000313" key="17">
    <source>
        <dbReference type="EMBL" id="KND98124.1"/>
    </source>
</evidence>
<dbReference type="GO" id="GO:0005524">
    <property type="term" value="F:ATP binding"/>
    <property type="evidence" value="ECO:0007669"/>
    <property type="project" value="UniProtKB-KW"/>
</dbReference>
<gene>
    <name evidence="17" type="ORF">QG37_05108</name>
</gene>
<dbReference type="AlphaFoldDB" id="A0A0L0NVU4"/>
<dbReference type="InterPro" id="IPR006164">
    <property type="entry name" value="DNA_bd_Ku70/Ku80"/>
</dbReference>
<evidence type="ECO:0000256" key="12">
    <source>
        <dbReference type="ARBA" id="ARBA00023172"/>
    </source>
</evidence>
<evidence type="ECO:0000256" key="9">
    <source>
        <dbReference type="ARBA" id="ARBA00022840"/>
    </source>
</evidence>
<keyword evidence="8" id="KW-0347">Helicase</keyword>
<dbReference type="Proteomes" id="UP000037122">
    <property type="component" value="Unassembled WGS sequence"/>
</dbReference>
<dbReference type="VEuPathDB" id="FungiDB:QG37_05108"/>
<dbReference type="VEuPathDB" id="FungiDB:CJI96_0000814"/>
<evidence type="ECO:0000256" key="10">
    <source>
        <dbReference type="ARBA" id="ARBA00022895"/>
    </source>
</evidence>
<comment type="subcellular location">
    <subcellularLocation>
        <location evidence="2">Chromosome</location>
        <location evidence="2">Telomere</location>
    </subcellularLocation>
    <subcellularLocation>
        <location evidence="1">Nucleus</location>
    </subcellularLocation>
</comment>
<keyword evidence="7" id="KW-0378">Hydrolase</keyword>
<evidence type="ECO:0000256" key="4">
    <source>
        <dbReference type="ARBA" id="ARBA00022454"/>
    </source>
</evidence>
<dbReference type="SUPFAM" id="SSF100939">
    <property type="entry name" value="SPOC domain-like"/>
    <property type="match status" value="1"/>
</dbReference>
<dbReference type="SMART" id="SM00559">
    <property type="entry name" value="Ku78"/>
    <property type="match status" value="1"/>
</dbReference>
<feature type="compositionally biased region" description="Basic and acidic residues" evidence="15">
    <location>
        <begin position="592"/>
        <end position="605"/>
    </location>
</feature>
<comment type="caution">
    <text evidence="17">The sequence shown here is derived from an EMBL/GenBank/DDBJ whole genome shotgun (WGS) entry which is preliminary data.</text>
</comment>
<proteinExistence type="predicted"/>
<feature type="domain" description="Ku" evidence="16">
    <location>
        <begin position="300"/>
        <end position="443"/>
    </location>
</feature>
<feature type="compositionally biased region" description="Polar residues" evidence="15">
    <location>
        <begin position="480"/>
        <end position="489"/>
    </location>
</feature>
<reference evidence="18" key="1">
    <citation type="journal article" date="2015" name="BMC Genomics">
        <title>Draft genome of a commonly misdiagnosed multidrug resistant pathogen Candida auris.</title>
        <authorList>
            <person name="Chatterjee S."/>
            <person name="Alampalli S.V."/>
            <person name="Nageshan R.K."/>
            <person name="Chettiar S.T."/>
            <person name="Joshi S."/>
            <person name="Tatu U.S."/>
        </authorList>
    </citation>
    <scope>NUCLEOTIDE SEQUENCE [LARGE SCALE GENOMIC DNA]</scope>
    <source>
        <strain evidence="18">6684</strain>
    </source>
</reference>
<evidence type="ECO:0000256" key="6">
    <source>
        <dbReference type="ARBA" id="ARBA00022763"/>
    </source>
</evidence>
<evidence type="ECO:0000256" key="8">
    <source>
        <dbReference type="ARBA" id="ARBA00022806"/>
    </source>
</evidence>
<dbReference type="Pfam" id="PF02735">
    <property type="entry name" value="Ku"/>
    <property type="match status" value="1"/>
</dbReference>
<dbReference type="GO" id="GO:0003690">
    <property type="term" value="F:double-stranded DNA binding"/>
    <property type="evidence" value="ECO:0007669"/>
    <property type="project" value="TreeGrafter"/>
</dbReference>
<dbReference type="Gene3D" id="3.40.50.410">
    <property type="entry name" value="von Willebrand factor, type A domain"/>
    <property type="match status" value="1"/>
</dbReference>
<sequence>MADKELTVFVVDLHPAAASSHDYLYEVLSGKLLKGLKTDYVSVVGYHSPLTKHELAEKKVFPGVNVLLNFETPSYEQLVRIRKELRVNDSWESSQSDSFQSFIFSLSLLEDTKTKAFTRNIVLLTSHESPLSSLTEQKADGIPNILKNLRVNMIVVVDGLEESSETYSQWALLKPSFAEFIIMSSKQARYTAQNVPPAKKVRPLPIYRGELRFGSDFFAVIEDRSYACEADDLALSWPVEVYPAAKKDVSSISFHDYILEDGRPIRLERKSSHYVWSKNEEYQRPEYPDEEDVDTKKFDKVEVESKDFTPGFKFSNFDLIALDDDLTESARLKIFSAFDILGFIKSESIPPAYLTSETFFVVPEKAATLRANLSHTILAKALLETESAALARFVRKQAKEVELGVLIPIKIKDGTKNSFNYLLVRLPFREDENIGNFPSLKEHKLDKIVPKLMEQFIESKTFTEQETKDSQSLHNHRVTMRTSQSSKLPLPNTSKEIFSTSSTSQVRFLNYVRKIIIRSLDEDDLDKFLQQKSLISNVLKSDLFASNFFNLRNCLSYSASSASFVDLSRRAKDTSRRLVDELDIKYVRKEDLKKKKPRKGGDTFDTKGYYGADEGEYDAVPDFGF</sequence>
<dbReference type="GO" id="GO:0006303">
    <property type="term" value="P:double-strand break repair via nonhomologous end joining"/>
    <property type="evidence" value="ECO:0007669"/>
    <property type="project" value="InterPro"/>
</dbReference>
<keyword evidence="10" id="KW-0779">Telomere</keyword>
<dbReference type="VEuPathDB" id="FungiDB:B9J08_002984"/>
<dbReference type="PANTHER" id="PTHR12604:SF4">
    <property type="entry name" value="X-RAY REPAIR CROSS-COMPLEMENTING PROTEIN 5"/>
    <property type="match status" value="1"/>
</dbReference>
<dbReference type="VEuPathDB" id="FungiDB:CJJ07_003638"/>
<evidence type="ECO:0000256" key="14">
    <source>
        <dbReference type="ARBA" id="ARBA00023242"/>
    </source>
</evidence>
<keyword evidence="11" id="KW-0238">DNA-binding</keyword>
<dbReference type="SUPFAM" id="SSF53300">
    <property type="entry name" value="vWA-like"/>
    <property type="match status" value="1"/>
</dbReference>
<dbReference type="GO" id="GO:0000781">
    <property type="term" value="C:chromosome, telomeric region"/>
    <property type="evidence" value="ECO:0007669"/>
    <property type="project" value="UniProtKB-SubCell"/>
</dbReference>
<name>A0A0L0NVU4_CANAR</name>
<keyword evidence="14" id="KW-0539">Nucleus</keyword>
<feature type="region of interest" description="Disordered" evidence="15">
    <location>
        <begin position="463"/>
        <end position="489"/>
    </location>
</feature>
<evidence type="ECO:0000256" key="5">
    <source>
        <dbReference type="ARBA" id="ARBA00022741"/>
    </source>
</evidence>
<keyword evidence="6" id="KW-0227">DNA damage</keyword>
<keyword evidence="12" id="KW-0233">DNA recombination</keyword>
<evidence type="ECO:0000256" key="13">
    <source>
        <dbReference type="ARBA" id="ARBA00023204"/>
    </source>
</evidence>
<dbReference type="InterPro" id="IPR016194">
    <property type="entry name" value="SPOC-like_C_dom_sf"/>
</dbReference>
<evidence type="ECO:0000256" key="3">
    <source>
        <dbReference type="ARBA" id="ARBA00012551"/>
    </source>
</evidence>
<keyword evidence="4" id="KW-0158">Chromosome</keyword>
<keyword evidence="13" id="KW-0234">DNA repair</keyword>
<accession>A0A0L0NVU4</accession>
<dbReference type="EC" id="3.6.4.12" evidence="3"/>